<gene>
    <name evidence="1" type="ORF">FFM53_015210</name>
</gene>
<evidence type="ECO:0008006" key="3">
    <source>
        <dbReference type="Google" id="ProtNLM"/>
    </source>
</evidence>
<evidence type="ECO:0000313" key="2">
    <source>
        <dbReference type="Proteomes" id="UP000305673"/>
    </source>
</evidence>
<reference evidence="1 2" key="1">
    <citation type="submission" date="2020-05" db="EMBL/GenBank/DDBJ databases">
        <title>Genome sequences of pea root nodulating Rhizobium spp.</title>
        <authorList>
            <person name="Rahi P."/>
        </authorList>
    </citation>
    <scope>NUCLEOTIDE SEQUENCE [LARGE SCALE GENOMIC DNA]</scope>
    <source>
        <strain evidence="2">JKLM 12A2</strain>
    </source>
</reference>
<accession>A0ABX6PHW3</accession>
<protein>
    <recommendedName>
        <fullName evidence="3">Cthe-2314-like HEPN domain-containing protein</fullName>
    </recommendedName>
</protein>
<organism evidence="1 2">
    <name type="scientific">Rhizobium indicum</name>
    <dbReference type="NCBI Taxonomy" id="2583231"/>
    <lineage>
        <taxon>Bacteria</taxon>
        <taxon>Pseudomonadati</taxon>
        <taxon>Pseudomonadota</taxon>
        <taxon>Alphaproteobacteria</taxon>
        <taxon>Hyphomicrobiales</taxon>
        <taxon>Rhizobiaceae</taxon>
        <taxon>Rhizobium/Agrobacterium group</taxon>
        <taxon>Rhizobium</taxon>
    </lineage>
</organism>
<keyword evidence="2" id="KW-1185">Reference proteome</keyword>
<name>A0ABX6PHW3_9HYPH</name>
<dbReference type="EMBL" id="CP054021">
    <property type="protein sequence ID" value="QKK17702.1"/>
    <property type="molecule type" value="Genomic_DNA"/>
</dbReference>
<dbReference type="RefSeq" id="WP_173883594.1">
    <property type="nucleotide sequence ID" value="NZ_CP054021.1"/>
</dbReference>
<sequence>MLTLVRIGPDVGEEGLLFGPRSLPSANSGRAVVFGAFAIRRPMEQLGILLNGAAMASRHEDGEVIEPISDDWRKPAGVEYALDEPKFMAEYGRSMAAWGNVEHALSSVFATALEVKQVHHARAAFHSVISFRDRLGMIDAPMKMVTTSFPGEQWLKLSQEWARLSDTLNKASRHRNVLAHMHVWHSPLVGTFGWKDITRISELPMDPDERKKVTVTVERMRDYRKSFESCTRRVRDFEQDLLKAMENPMRDVVLPSTQK</sequence>
<evidence type="ECO:0000313" key="1">
    <source>
        <dbReference type="EMBL" id="QKK17702.1"/>
    </source>
</evidence>
<proteinExistence type="predicted"/>
<dbReference type="Proteomes" id="UP000305673">
    <property type="component" value="Chromosome"/>
</dbReference>